<dbReference type="PANTHER" id="PTHR38795">
    <property type="entry name" value="DUF6604 DOMAIN-CONTAINING PROTEIN"/>
    <property type="match status" value="1"/>
</dbReference>
<accession>A0AAJ0GAL1</accession>
<keyword evidence="4" id="KW-1185">Reference proteome</keyword>
<comment type="caution">
    <text evidence="3">The sequence shown here is derived from an EMBL/GenBank/DDBJ whole genome shotgun (WGS) entry which is preliminary data.</text>
</comment>
<gene>
    <name evidence="3" type="ORF">LTR09_011159</name>
</gene>
<dbReference type="InterPro" id="IPR046539">
    <property type="entry name" value="DUF6604"/>
</dbReference>
<evidence type="ECO:0000313" key="4">
    <source>
        <dbReference type="Proteomes" id="UP001271007"/>
    </source>
</evidence>
<dbReference type="EMBL" id="JAWDJX010000062">
    <property type="protein sequence ID" value="KAK3047412.1"/>
    <property type="molecule type" value="Genomic_DNA"/>
</dbReference>
<dbReference type="AlphaFoldDB" id="A0AAJ0GAL1"/>
<reference evidence="3" key="1">
    <citation type="submission" date="2023-04" db="EMBL/GenBank/DDBJ databases">
        <title>Black Yeasts Isolated from many extreme environments.</title>
        <authorList>
            <person name="Coleine C."/>
            <person name="Stajich J.E."/>
            <person name="Selbmann L."/>
        </authorList>
    </citation>
    <scope>NUCLEOTIDE SEQUENCE</scope>
    <source>
        <strain evidence="3">CCFEE 5312</strain>
    </source>
</reference>
<organism evidence="3 4">
    <name type="scientific">Extremus antarcticus</name>
    <dbReference type="NCBI Taxonomy" id="702011"/>
    <lineage>
        <taxon>Eukaryota</taxon>
        <taxon>Fungi</taxon>
        <taxon>Dikarya</taxon>
        <taxon>Ascomycota</taxon>
        <taxon>Pezizomycotina</taxon>
        <taxon>Dothideomycetes</taxon>
        <taxon>Dothideomycetidae</taxon>
        <taxon>Mycosphaerellales</taxon>
        <taxon>Extremaceae</taxon>
        <taxon>Extremus</taxon>
    </lineage>
</organism>
<dbReference type="Pfam" id="PF20253">
    <property type="entry name" value="DUF6604"/>
    <property type="match status" value="1"/>
</dbReference>
<evidence type="ECO:0000259" key="2">
    <source>
        <dbReference type="Pfam" id="PF20253"/>
    </source>
</evidence>
<feature type="region of interest" description="Disordered" evidence="1">
    <location>
        <begin position="124"/>
        <end position="190"/>
    </location>
</feature>
<proteinExistence type="predicted"/>
<name>A0AAJ0GAL1_9PEZI</name>
<sequence>MLADVYYDTYKQYKRGTKQVVRFLAATTGYTPKSGKNKSDLVSQAIRVPVDVLPQLAKKIAESKGHPPVPREILQALEWVITARRECATAHQLEAARNGASKSDRGHQHILGVLKRVLQTLRGISPGNGTSKVQEGCVSRAETSADQQEKSTRPKNNRFVHLDLQEPIDSSGDGDERSSTIEPDASTGATQYEFAKSDQDSLEETIFAASCFLQDFDRIRQYVRALWTDYRDGKTSLKVAAITTNVAIDTIERLHKALTEAFPRCRTYEELYDLILNDPNVGDLTPASLHADMRILRRGQTEVQENGVAHLLPGREVYTILKDLSEGHRLGKFLDFHWKDNGFDWVHDCTDGATARTTPTIIRLLLRLIPDMVLFSVEYYLRFTDKSNPLDQLTSHIAEYYETQKISIPLIFACEIFLDIIFELRSDISRPWDELRDCGIRAQAALKTHYFHTKALADERAGPETLKRCHHMEVFIDDAVRKDMVTAHRWKMDNRPVMDGLTPFCLLKHHPVLCGVLAFNIDQSMYQIGLCLSNDWMCLMSVMHLYNAARQAGYLRKEWPDLEAIIEFYGPAHIFIGDRATSAGMFLHPLWRALGISASTVAAEFRKKEQSKGKGFKTRQKSGRVLHPKTLMLEVMRTRHTGKKEPETVLREVEQVVKAISGASSAATEDVGRIVQQWNDHQLLAPLDLLELVRRGIESEAFQSHFDFWAINRRCIELLRRLRDYIQEVCPDRLLVGPCEHNFNLYAIPQVVLFYEDTTFKSVRVPDLTNKATCEDVSEDISLLEKAAERIDVLIDREGAKEIEKAKKLCSASTYNTFDLTAQDQT</sequence>
<evidence type="ECO:0000313" key="3">
    <source>
        <dbReference type="EMBL" id="KAK3047412.1"/>
    </source>
</evidence>
<dbReference type="PANTHER" id="PTHR38795:SF1">
    <property type="entry name" value="DUF6604 DOMAIN-CONTAINING PROTEIN"/>
    <property type="match status" value="1"/>
</dbReference>
<dbReference type="Proteomes" id="UP001271007">
    <property type="component" value="Unassembled WGS sequence"/>
</dbReference>
<feature type="domain" description="DUF6604" evidence="2">
    <location>
        <begin position="11"/>
        <end position="259"/>
    </location>
</feature>
<protein>
    <recommendedName>
        <fullName evidence="2">DUF6604 domain-containing protein</fullName>
    </recommendedName>
</protein>
<evidence type="ECO:0000256" key="1">
    <source>
        <dbReference type="SAM" id="MobiDB-lite"/>
    </source>
</evidence>